<dbReference type="EMBL" id="CM003606">
    <property type="protein sequence ID" value="KYP68573.1"/>
    <property type="molecule type" value="Genomic_DNA"/>
</dbReference>
<evidence type="ECO:0000313" key="3">
    <source>
        <dbReference type="Proteomes" id="UP000075243"/>
    </source>
</evidence>
<dbReference type="OMA" id="ILFADEC"/>
<comment type="similarity">
    <text evidence="1">Belongs to the ARG7 family.</text>
</comment>
<dbReference type="Proteomes" id="UP000075243">
    <property type="component" value="Chromosome 4"/>
</dbReference>
<accession>A0A151TNE9</accession>
<evidence type="ECO:0008006" key="4">
    <source>
        <dbReference type="Google" id="ProtNLM"/>
    </source>
</evidence>
<dbReference type="Pfam" id="PF02519">
    <property type="entry name" value="Auxin_inducible"/>
    <property type="match status" value="1"/>
</dbReference>
<sequence>MVEHKVRRSISKMRVVGGMLKLKSVLEKLQKNLLLCRHKTSSSYYGDYEDVKEGHFVVIAEHGEGPKRFVVPLKFLNNSRFLRLLEEAAEEYGFDQRGALAIPCRPSELEMILAQQWDKEIRERF</sequence>
<organism evidence="2 3">
    <name type="scientific">Cajanus cajan</name>
    <name type="common">Pigeon pea</name>
    <name type="synonym">Cajanus indicus</name>
    <dbReference type="NCBI Taxonomy" id="3821"/>
    <lineage>
        <taxon>Eukaryota</taxon>
        <taxon>Viridiplantae</taxon>
        <taxon>Streptophyta</taxon>
        <taxon>Embryophyta</taxon>
        <taxon>Tracheophyta</taxon>
        <taxon>Spermatophyta</taxon>
        <taxon>Magnoliopsida</taxon>
        <taxon>eudicotyledons</taxon>
        <taxon>Gunneridae</taxon>
        <taxon>Pentapetalae</taxon>
        <taxon>rosids</taxon>
        <taxon>fabids</taxon>
        <taxon>Fabales</taxon>
        <taxon>Fabaceae</taxon>
        <taxon>Papilionoideae</taxon>
        <taxon>50 kb inversion clade</taxon>
        <taxon>NPAAA clade</taxon>
        <taxon>indigoferoid/millettioid clade</taxon>
        <taxon>Phaseoleae</taxon>
        <taxon>Cajanus</taxon>
    </lineage>
</organism>
<evidence type="ECO:0000256" key="1">
    <source>
        <dbReference type="ARBA" id="ARBA00006974"/>
    </source>
</evidence>
<keyword evidence="3" id="KW-1185">Reference proteome</keyword>
<gene>
    <name evidence="2" type="ORF">KK1_022205</name>
</gene>
<proteinExistence type="inferred from homology"/>
<reference evidence="2 3" key="1">
    <citation type="journal article" date="2012" name="Nat. Biotechnol.">
        <title>Draft genome sequence of pigeonpea (Cajanus cajan), an orphan legume crop of resource-poor farmers.</title>
        <authorList>
            <person name="Varshney R.K."/>
            <person name="Chen W."/>
            <person name="Li Y."/>
            <person name="Bharti A.K."/>
            <person name="Saxena R.K."/>
            <person name="Schlueter J.A."/>
            <person name="Donoghue M.T."/>
            <person name="Azam S."/>
            <person name="Fan G."/>
            <person name="Whaley A.M."/>
            <person name="Farmer A.D."/>
            <person name="Sheridan J."/>
            <person name="Iwata A."/>
            <person name="Tuteja R."/>
            <person name="Penmetsa R.V."/>
            <person name="Wu W."/>
            <person name="Upadhyaya H.D."/>
            <person name="Yang S.P."/>
            <person name="Shah T."/>
            <person name="Saxena K.B."/>
            <person name="Michael T."/>
            <person name="McCombie W.R."/>
            <person name="Yang B."/>
            <person name="Zhang G."/>
            <person name="Yang H."/>
            <person name="Wang J."/>
            <person name="Spillane C."/>
            <person name="Cook D.R."/>
            <person name="May G.D."/>
            <person name="Xu X."/>
            <person name="Jackson S.A."/>
        </authorList>
    </citation>
    <scope>NUCLEOTIDE SEQUENCE [LARGE SCALE GENOMIC DNA]</scope>
    <source>
        <strain evidence="3">cv. Asha</strain>
    </source>
</reference>
<dbReference type="PANTHER" id="PTHR31374">
    <property type="entry name" value="AUXIN-INDUCED PROTEIN-LIKE-RELATED"/>
    <property type="match status" value="1"/>
</dbReference>
<dbReference type="PANTHER" id="PTHR31374:SF16">
    <property type="entry name" value="AUXIN-RESPONSIVE FAMILY PROTEIN"/>
    <property type="match status" value="1"/>
</dbReference>
<dbReference type="OrthoDB" id="1930622at2759"/>
<dbReference type="InterPro" id="IPR003676">
    <property type="entry name" value="SAUR_fam"/>
</dbReference>
<dbReference type="STRING" id="3821.A0A151TNE9"/>
<dbReference type="AlphaFoldDB" id="A0A151TNE9"/>
<dbReference type="GO" id="GO:0009733">
    <property type="term" value="P:response to auxin"/>
    <property type="evidence" value="ECO:0007669"/>
    <property type="project" value="InterPro"/>
</dbReference>
<name>A0A151TNE9_CAJCA</name>
<protein>
    <recommendedName>
        <fullName evidence="4">Auxin-induced protein X10A</fullName>
    </recommendedName>
</protein>
<evidence type="ECO:0000313" key="2">
    <source>
        <dbReference type="EMBL" id="KYP68573.1"/>
    </source>
</evidence>
<dbReference type="Gramene" id="C.cajan_21568.t">
    <property type="protein sequence ID" value="C.cajan_21568.t.cds1"/>
    <property type="gene ID" value="C.cajan_21568"/>
</dbReference>